<organism evidence="2 3">
    <name type="scientific">Geodia barretti</name>
    <name type="common">Barrett's horny sponge</name>
    <dbReference type="NCBI Taxonomy" id="519541"/>
    <lineage>
        <taxon>Eukaryota</taxon>
        <taxon>Metazoa</taxon>
        <taxon>Porifera</taxon>
        <taxon>Demospongiae</taxon>
        <taxon>Heteroscleromorpha</taxon>
        <taxon>Tetractinellida</taxon>
        <taxon>Astrophorina</taxon>
        <taxon>Geodiidae</taxon>
        <taxon>Geodia</taxon>
    </lineage>
</organism>
<feature type="compositionally biased region" description="Low complexity" evidence="1">
    <location>
        <begin position="206"/>
        <end position="225"/>
    </location>
</feature>
<dbReference type="InterPro" id="IPR010736">
    <property type="entry name" value="SHIPPO-rpt"/>
</dbReference>
<evidence type="ECO:0000313" key="3">
    <source>
        <dbReference type="Proteomes" id="UP001174909"/>
    </source>
</evidence>
<sequence>MATTVTVPVPFEVKDPARKFTPLGRPFRKPRKVAASLSSLSSSCNLDELYFLEKPLLKPKIRVGPSPCSYTLPPPPRCGKGGKINPRTKYDRDLLPKPNYELWTLNTRTLEKAPSPCSYAVTNSIGGKSLSKKASPAYSIRSRPPPPRKTKAEVLIPAPNLYNAAKSTDYVSRHFPSFTIRTSNTRKKIESSPGPAHYHPKNSFCQSQSPSFTFTSRTPTRTHTT</sequence>
<gene>
    <name evidence="2" type="ORF">GBAR_LOCUS21734</name>
</gene>
<name>A0AA35T1M7_GEOBA</name>
<keyword evidence="3" id="KW-1185">Reference proteome</keyword>
<dbReference type="Proteomes" id="UP001174909">
    <property type="component" value="Unassembled WGS sequence"/>
</dbReference>
<protein>
    <submittedName>
        <fullName evidence="2">Uncharacterized protein</fullName>
    </submittedName>
</protein>
<reference evidence="2" key="1">
    <citation type="submission" date="2023-03" db="EMBL/GenBank/DDBJ databases">
        <authorList>
            <person name="Steffen K."/>
            <person name="Cardenas P."/>
        </authorList>
    </citation>
    <scope>NUCLEOTIDE SEQUENCE</scope>
</reference>
<comment type="caution">
    <text evidence="2">The sequence shown here is derived from an EMBL/GenBank/DDBJ whole genome shotgun (WGS) entry which is preliminary data.</text>
</comment>
<feature type="region of interest" description="Disordered" evidence="1">
    <location>
        <begin position="128"/>
        <end position="151"/>
    </location>
</feature>
<dbReference type="AlphaFoldDB" id="A0AA35T1M7"/>
<evidence type="ECO:0000313" key="2">
    <source>
        <dbReference type="EMBL" id="CAI8039076.1"/>
    </source>
</evidence>
<evidence type="ECO:0000256" key="1">
    <source>
        <dbReference type="SAM" id="MobiDB-lite"/>
    </source>
</evidence>
<feature type="region of interest" description="Disordered" evidence="1">
    <location>
        <begin position="182"/>
        <end position="225"/>
    </location>
</feature>
<dbReference type="Pfam" id="PF07004">
    <property type="entry name" value="SHIPPO-rpt"/>
    <property type="match status" value="2"/>
</dbReference>
<proteinExistence type="predicted"/>
<accession>A0AA35T1M7</accession>
<dbReference type="EMBL" id="CASHTH010003024">
    <property type="protein sequence ID" value="CAI8039076.1"/>
    <property type="molecule type" value="Genomic_DNA"/>
</dbReference>